<dbReference type="PROSITE" id="PS50877">
    <property type="entry name" value="GOLOCO"/>
    <property type="match status" value="1"/>
</dbReference>
<dbReference type="InterPro" id="IPR035974">
    <property type="entry name" value="Rap/Ran-GAP_sf"/>
</dbReference>
<evidence type="ECO:0000256" key="1">
    <source>
        <dbReference type="ARBA" id="ARBA00022468"/>
    </source>
</evidence>
<dbReference type="PANTHER" id="PTHR15711:SF32">
    <property type="entry name" value="RAP GTPASE ACTIVATING PROTEIN 1, ISOFORM H"/>
    <property type="match status" value="1"/>
</dbReference>
<feature type="domain" description="Rap-GAP" evidence="3">
    <location>
        <begin position="320"/>
        <end position="543"/>
    </location>
</feature>
<feature type="region of interest" description="Disordered" evidence="2">
    <location>
        <begin position="568"/>
        <end position="625"/>
    </location>
</feature>
<dbReference type="SMART" id="SM00390">
    <property type="entry name" value="GoLoco"/>
    <property type="match status" value="1"/>
</dbReference>
<protein>
    <submittedName>
        <fullName evidence="4">Rap1 GTPase-activating protein 1</fullName>
    </submittedName>
</protein>
<evidence type="ECO:0000313" key="4">
    <source>
        <dbReference type="EMBL" id="GIY78704.1"/>
    </source>
</evidence>
<dbReference type="Gene3D" id="6.10.140.210">
    <property type="match status" value="1"/>
</dbReference>
<dbReference type="EMBL" id="BPLR01015780">
    <property type="protein sequence ID" value="GIY78704.1"/>
    <property type="molecule type" value="Genomic_DNA"/>
</dbReference>
<feature type="compositionally biased region" description="Polar residues" evidence="2">
    <location>
        <begin position="574"/>
        <end position="605"/>
    </location>
</feature>
<evidence type="ECO:0000256" key="2">
    <source>
        <dbReference type="SAM" id="MobiDB-lite"/>
    </source>
</evidence>
<comment type="caution">
    <text evidence="4">The sequence shown here is derived from an EMBL/GenBank/DDBJ whole genome shotgun (WGS) entry which is preliminary data.</text>
</comment>
<dbReference type="Pfam" id="PF02145">
    <property type="entry name" value="Rap_GAP"/>
    <property type="match status" value="1"/>
</dbReference>
<dbReference type="InterPro" id="IPR003109">
    <property type="entry name" value="GoLoco_motif"/>
</dbReference>
<dbReference type="GO" id="GO:0005737">
    <property type="term" value="C:cytoplasm"/>
    <property type="evidence" value="ECO:0007669"/>
    <property type="project" value="TreeGrafter"/>
</dbReference>
<dbReference type="SUPFAM" id="SSF111347">
    <property type="entry name" value="Rap/Ran-GAP"/>
    <property type="match status" value="1"/>
</dbReference>
<dbReference type="Proteomes" id="UP001054945">
    <property type="component" value="Unassembled WGS sequence"/>
</dbReference>
<sequence length="730" mass="81122">MRQCHGGKAASSIRCPDAVAGRRNQHRSTQLFAQAAGGSSGGLSMALPVNDNPVEWRCLYGVASLMMVVMIEHKTGPGPIETDTHTQSGTPKDTKPDSFVSVRFGTQDLFELLERLQNSRLDDQRCVLPTSLKLPSSVLLTDCDNQSHCSSQYDHQEIAEVPRSDSELLRKVLKESGPYPIILLPPSGGYRVDPDPENIEECGTYACGLLNLTQSDSSLLEIDRNATLYRRHFYNKEHYNFVMNDSNIGPMVMSVKYENMNCKDHLRIILRRKHNIVSDVIPLVFENEPLQALRLAKSLCDDITTDKFFAVLFPKAPDLIMAFDEHVLVNKMKFGIIYQKRGQTTEEQMFGNETHSPAMEEFLQLLGDKVELKDTQDGLTGQTSLYTQFEDVEIMFHVSTLLPYSRTDPQQLQRKRHIGNDVVTIVFQDENTPCQLVNAEIASLKAKKFASLERRTRDSLLQALHDTLFERTIDFCGFPVPSSNNKSEIIGATSGFFDSVRKALSGRNRSHSVESNIAHTTPKRSSSRASNSSLTGTLTGDTTPSTLRAQSSQILDGTASASPVSCHIKFGKRTGSNPETPMSNSSTPPSLQPTMCESDSSSMNSLELERPVAPDDSDTGMESMSSADAPLLSATSLHPHYSHLFYDNEKVRPIEDIHVLDSVNDSDLEISKLKIDKLNLLKEISACQMEMKRLKANEIKLSAELSITRQENKRLAAALTSYQNGHDSIV</sequence>
<dbReference type="Pfam" id="PF02188">
    <property type="entry name" value="GoLoco"/>
    <property type="match status" value="1"/>
</dbReference>
<organism evidence="4 5">
    <name type="scientific">Caerostris extrusa</name>
    <name type="common">Bark spider</name>
    <name type="synonym">Caerostris bankana</name>
    <dbReference type="NCBI Taxonomy" id="172846"/>
    <lineage>
        <taxon>Eukaryota</taxon>
        <taxon>Metazoa</taxon>
        <taxon>Ecdysozoa</taxon>
        <taxon>Arthropoda</taxon>
        <taxon>Chelicerata</taxon>
        <taxon>Arachnida</taxon>
        <taxon>Araneae</taxon>
        <taxon>Araneomorphae</taxon>
        <taxon>Entelegynae</taxon>
        <taxon>Araneoidea</taxon>
        <taxon>Araneidae</taxon>
        <taxon>Caerostris</taxon>
    </lineage>
</organism>
<dbReference type="PANTHER" id="PTHR15711">
    <property type="entry name" value="RAP GTPASE-ACTIVATING PROTEIN"/>
    <property type="match status" value="1"/>
</dbReference>
<dbReference type="Pfam" id="PF21022">
    <property type="entry name" value="Rap-GAP_dimer"/>
    <property type="match status" value="1"/>
</dbReference>
<proteinExistence type="predicted"/>
<name>A0AAV4W9Y1_CAEEX</name>
<keyword evidence="1" id="KW-0343">GTPase activation</keyword>
<keyword evidence="5" id="KW-1185">Reference proteome</keyword>
<dbReference type="InterPro" id="IPR000331">
    <property type="entry name" value="Rap/Ran_GAP_dom"/>
</dbReference>
<reference evidence="4 5" key="1">
    <citation type="submission" date="2021-06" db="EMBL/GenBank/DDBJ databases">
        <title>Caerostris extrusa draft genome.</title>
        <authorList>
            <person name="Kono N."/>
            <person name="Arakawa K."/>
        </authorList>
    </citation>
    <scope>NUCLEOTIDE SEQUENCE [LARGE SCALE GENOMIC DNA]</scope>
</reference>
<accession>A0AAV4W9Y1</accession>
<feature type="compositionally biased region" description="Low complexity" evidence="2">
    <location>
        <begin position="527"/>
        <end position="546"/>
    </location>
</feature>
<evidence type="ECO:0000259" key="3">
    <source>
        <dbReference type="PROSITE" id="PS50085"/>
    </source>
</evidence>
<dbReference type="PROSITE" id="PS50085">
    <property type="entry name" value="RAPGAP"/>
    <property type="match status" value="1"/>
</dbReference>
<dbReference type="GO" id="GO:0005096">
    <property type="term" value="F:GTPase activator activity"/>
    <property type="evidence" value="ECO:0007669"/>
    <property type="project" value="UniProtKB-KW"/>
</dbReference>
<dbReference type="Gene3D" id="3.40.50.11210">
    <property type="entry name" value="Rap/Ran-GAP"/>
    <property type="match status" value="1"/>
</dbReference>
<evidence type="ECO:0000313" key="5">
    <source>
        <dbReference type="Proteomes" id="UP001054945"/>
    </source>
</evidence>
<feature type="region of interest" description="Disordered" evidence="2">
    <location>
        <begin position="507"/>
        <end position="546"/>
    </location>
</feature>
<gene>
    <name evidence="4" type="primary">RAP1GAP</name>
    <name evidence="4" type="ORF">CEXT_353531</name>
</gene>
<dbReference type="InterPro" id="IPR050989">
    <property type="entry name" value="Rap1_Ran_GAP"/>
</dbReference>
<feature type="region of interest" description="Disordered" evidence="2">
    <location>
        <begin position="78"/>
        <end position="97"/>
    </location>
</feature>
<dbReference type="GO" id="GO:0051056">
    <property type="term" value="P:regulation of small GTPase mediated signal transduction"/>
    <property type="evidence" value="ECO:0007669"/>
    <property type="project" value="InterPro"/>
</dbReference>
<dbReference type="AlphaFoldDB" id="A0AAV4W9Y1"/>